<dbReference type="GO" id="GO:0016705">
    <property type="term" value="F:oxidoreductase activity, acting on paired donors, with incorporation or reduction of molecular oxygen"/>
    <property type="evidence" value="ECO:0007669"/>
    <property type="project" value="InterPro"/>
</dbReference>
<dbReference type="Gene3D" id="1.10.630.10">
    <property type="entry name" value="Cytochrome P450"/>
    <property type="match status" value="1"/>
</dbReference>
<accession>A0A5P1FGN2</accession>
<evidence type="ECO:0000256" key="4">
    <source>
        <dbReference type="RuleBase" id="RU000461"/>
    </source>
</evidence>
<name>A0A5P1FGN2_ASPOF</name>
<protein>
    <recommendedName>
        <fullName evidence="7">Cytochrome P450</fullName>
    </recommendedName>
</protein>
<evidence type="ECO:0000256" key="2">
    <source>
        <dbReference type="ARBA" id="ARBA00023004"/>
    </source>
</evidence>
<keyword evidence="4" id="KW-0560">Oxidoreductase</keyword>
<keyword evidence="1 3" id="KW-0479">Metal-binding</keyword>
<dbReference type="InterPro" id="IPR036396">
    <property type="entry name" value="Cyt_P450_sf"/>
</dbReference>
<dbReference type="GO" id="GO:0005506">
    <property type="term" value="F:iron ion binding"/>
    <property type="evidence" value="ECO:0007669"/>
    <property type="project" value="InterPro"/>
</dbReference>
<dbReference type="GO" id="GO:0020037">
    <property type="term" value="F:heme binding"/>
    <property type="evidence" value="ECO:0007669"/>
    <property type="project" value="InterPro"/>
</dbReference>
<dbReference type="EMBL" id="CM007382">
    <property type="protein sequence ID" value="ONK77224.1"/>
    <property type="molecule type" value="Genomic_DNA"/>
</dbReference>
<reference evidence="6" key="1">
    <citation type="journal article" date="2017" name="Nat. Commun.">
        <title>The asparagus genome sheds light on the origin and evolution of a young Y chromosome.</title>
        <authorList>
            <person name="Harkess A."/>
            <person name="Zhou J."/>
            <person name="Xu C."/>
            <person name="Bowers J.E."/>
            <person name="Van der Hulst R."/>
            <person name="Ayyampalayam S."/>
            <person name="Mercati F."/>
            <person name="Riccardi P."/>
            <person name="McKain M.R."/>
            <person name="Kakrana A."/>
            <person name="Tang H."/>
            <person name="Ray J."/>
            <person name="Groenendijk J."/>
            <person name="Arikit S."/>
            <person name="Mathioni S.M."/>
            <person name="Nakano M."/>
            <person name="Shan H."/>
            <person name="Telgmann-Rauber A."/>
            <person name="Kanno A."/>
            <person name="Yue Z."/>
            <person name="Chen H."/>
            <person name="Li W."/>
            <person name="Chen Y."/>
            <person name="Xu X."/>
            <person name="Zhang Y."/>
            <person name="Luo S."/>
            <person name="Chen H."/>
            <person name="Gao J."/>
            <person name="Mao Z."/>
            <person name="Pires J.C."/>
            <person name="Luo M."/>
            <person name="Kudrna D."/>
            <person name="Wing R.A."/>
            <person name="Meyers B.C."/>
            <person name="Yi K."/>
            <person name="Kong H."/>
            <person name="Lavrijsen P."/>
            <person name="Sunseri F."/>
            <person name="Falavigna A."/>
            <person name="Ye Y."/>
            <person name="Leebens-Mack J.H."/>
            <person name="Chen G."/>
        </authorList>
    </citation>
    <scope>NUCLEOTIDE SEQUENCE [LARGE SCALE GENOMIC DNA]</scope>
    <source>
        <strain evidence="6">cv. DH0086</strain>
    </source>
</reference>
<proteinExistence type="inferred from homology"/>
<feature type="binding site" description="axial binding residue" evidence="3">
    <location>
        <position position="55"/>
    </location>
    <ligand>
        <name>heme</name>
        <dbReference type="ChEBI" id="CHEBI:30413"/>
    </ligand>
    <ligandPart>
        <name>Fe</name>
        <dbReference type="ChEBI" id="CHEBI:18248"/>
    </ligandPart>
</feature>
<dbReference type="PROSITE" id="PS00086">
    <property type="entry name" value="CYTOCHROME_P450"/>
    <property type="match status" value="1"/>
</dbReference>
<dbReference type="SUPFAM" id="SSF48264">
    <property type="entry name" value="Cytochrome P450"/>
    <property type="match status" value="1"/>
</dbReference>
<organism evidence="5 6">
    <name type="scientific">Asparagus officinalis</name>
    <name type="common">Garden asparagus</name>
    <dbReference type="NCBI Taxonomy" id="4686"/>
    <lineage>
        <taxon>Eukaryota</taxon>
        <taxon>Viridiplantae</taxon>
        <taxon>Streptophyta</taxon>
        <taxon>Embryophyta</taxon>
        <taxon>Tracheophyta</taxon>
        <taxon>Spermatophyta</taxon>
        <taxon>Magnoliopsida</taxon>
        <taxon>Liliopsida</taxon>
        <taxon>Asparagales</taxon>
        <taxon>Asparagaceae</taxon>
        <taxon>Asparagoideae</taxon>
        <taxon>Asparagus</taxon>
    </lineage>
</organism>
<comment type="similarity">
    <text evidence="4">Belongs to the cytochrome P450 family.</text>
</comment>
<dbReference type="InterPro" id="IPR002403">
    <property type="entry name" value="Cyt_P450_E_grp-IV"/>
</dbReference>
<evidence type="ECO:0000313" key="5">
    <source>
        <dbReference type="EMBL" id="ONK77224.1"/>
    </source>
</evidence>
<keyword evidence="4" id="KW-0503">Monooxygenase</keyword>
<evidence type="ECO:0000256" key="1">
    <source>
        <dbReference type="ARBA" id="ARBA00022723"/>
    </source>
</evidence>
<evidence type="ECO:0000313" key="6">
    <source>
        <dbReference type="Proteomes" id="UP000243459"/>
    </source>
</evidence>
<keyword evidence="6" id="KW-1185">Reference proteome</keyword>
<dbReference type="PANTHER" id="PTHR47952:SF3">
    <property type="entry name" value="CYTOCHROME P450 71B3-LIKE"/>
    <property type="match status" value="1"/>
</dbReference>
<dbReference type="Proteomes" id="UP000243459">
    <property type="component" value="Chromosome 2"/>
</dbReference>
<evidence type="ECO:0000256" key="3">
    <source>
        <dbReference type="PIRSR" id="PIRSR602403-1"/>
    </source>
</evidence>
<dbReference type="PRINTS" id="PR00465">
    <property type="entry name" value="EP450IV"/>
</dbReference>
<dbReference type="PANTHER" id="PTHR47952">
    <property type="entry name" value="TRYPTAMINE 5-HYDROXYLASE"/>
    <property type="match status" value="1"/>
</dbReference>
<dbReference type="GO" id="GO:0004497">
    <property type="term" value="F:monooxygenase activity"/>
    <property type="evidence" value="ECO:0007669"/>
    <property type="project" value="UniProtKB-KW"/>
</dbReference>
<sequence length="103" mass="11391">MSDLMRNPMVFASARAIEGDENPEDFNPDGFIGISVDNKGHDFKFLPFGAGRRICPGINFGIASVEPVLASLLCTSNWELLPGMRKEDINTYVSSWCGNTQEY</sequence>
<dbReference type="InterPro" id="IPR001128">
    <property type="entry name" value="Cyt_P450"/>
</dbReference>
<dbReference type="AlphaFoldDB" id="A0A5P1FGN2"/>
<keyword evidence="3 4" id="KW-0349">Heme</keyword>
<evidence type="ECO:0008006" key="7">
    <source>
        <dbReference type="Google" id="ProtNLM"/>
    </source>
</evidence>
<dbReference type="Pfam" id="PF00067">
    <property type="entry name" value="p450"/>
    <property type="match status" value="1"/>
</dbReference>
<keyword evidence="2 3" id="KW-0408">Iron</keyword>
<dbReference type="InterPro" id="IPR017972">
    <property type="entry name" value="Cyt_P450_CS"/>
</dbReference>
<dbReference type="Gramene" id="ONK77224">
    <property type="protein sequence ID" value="ONK77224"/>
    <property type="gene ID" value="A4U43_C02F4360"/>
</dbReference>
<comment type="cofactor">
    <cofactor evidence="3">
        <name>heme</name>
        <dbReference type="ChEBI" id="CHEBI:30413"/>
    </cofactor>
</comment>
<gene>
    <name evidence="5" type="ORF">A4U43_C02F4360</name>
</gene>